<protein>
    <submittedName>
        <fullName evidence="1">Uncharacterized protein</fullName>
    </submittedName>
</protein>
<evidence type="ECO:0000313" key="2">
    <source>
        <dbReference type="Proteomes" id="UP001605036"/>
    </source>
</evidence>
<name>A0ABD1ZFH2_9MARC</name>
<dbReference type="AlphaFoldDB" id="A0ABD1ZFH2"/>
<organism evidence="1 2">
    <name type="scientific">Riccia fluitans</name>
    <dbReference type="NCBI Taxonomy" id="41844"/>
    <lineage>
        <taxon>Eukaryota</taxon>
        <taxon>Viridiplantae</taxon>
        <taxon>Streptophyta</taxon>
        <taxon>Embryophyta</taxon>
        <taxon>Marchantiophyta</taxon>
        <taxon>Marchantiopsida</taxon>
        <taxon>Marchantiidae</taxon>
        <taxon>Marchantiales</taxon>
        <taxon>Ricciaceae</taxon>
        <taxon>Riccia</taxon>
    </lineage>
</organism>
<comment type="caution">
    <text evidence="1">The sequence shown here is derived from an EMBL/GenBank/DDBJ whole genome shotgun (WGS) entry which is preliminary data.</text>
</comment>
<accession>A0ABD1ZFH2</accession>
<proteinExistence type="predicted"/>
<gene>
    <name evidence="1" type="ORF">R1flu_018318</name>
</gene>
<evidence type="ECO:0000313" key="1">
    <source>
        <dbReference type="EMBL" id="KAL2650190.1"/>
    </source>
</evidence>
<dbReference type="EMBL" id="JBHFFA010000001">
    <property type="protein sequence ID" value="KAL2650190.1"/>
    <property type="molecule type" value="Genomic_DNA"/>
</dbReference>
<reference evidence="1 2" key="1">
    <citation type="submission" date="2024-09" db="EMBL/GenBank/DDBJ databases">
        <title>Chromosome-scale assembly of Riccia fluitans.</title>
        <authorList>
            <person name="Paukszto L."/>
            <person name="Sawicki J."/>
            <person name="Karawczyk K."/>
            <person name="Piernik-Szablinska J."/>
            <person name="Szczecinska M."/>
            <person name="Mazdziarz M."/>
        </authorList>
    </citation>
    <scope>NUCLEOTIDE SEQUENCE [LARGE SCALE GENOMIC DNA]</scope>
    <source>
        <strain evidence="1">Rf_01</strain>
        <tissue evidence="1">Aerial parts of the thallus</tissue>
    </source>
</reference>
<sequence>MARLEIKTWSGKPIYQHMRSPHSIASNSQAAETTCPAASPLRRDYLSVVITGVSITSDGISPEIKEDSAAGPSYSWPTTGTLALMDKNGDNHVIPGHYRDLHSSRDRGFCEGSESAIAASKLST</sequence>
<dbReference type="Proteomes" id="UP001605036">
    <property type="component" value="Unassembled WGS sequence"/>
</dbReference>
<keyword evidence="2" id="KW-1185">Reference proteome</keyword>